<dbReference type="GeneID" id="97390836"/>
<name>A0A173SYV7_EUBRA</name>
<organism evidence="1 2">
    <name type="scientific">Eubacterium ramulus</name>
    <dbReference type="NCBI Taxonomy" id="39490"/>
    <lineage>
        <taxon>Bacteria</taxon>
        <taxon>Bacillati</taxon>
        <taxon>Bacillota</taxon>
        <taxon>Clostridia</taxon>
        <taxon>Eubacteriales</taxon>
        <taxon>Eubacteriaceae</taxon>
        <taxon>Eubacterium</taxon>
    </lineage>
</organism>
<sequence length="77" mass="9009">MTFEIGSTAYIVESNRIIREVTIVKRNGNFYIIRFGTRGGIQVRSNRLFASYDDADSSIHRKTEKRTGYRSPYDYIH</sequence>
<dbReference type="Proteomes" id="UP000095492">
    <property type="component" value="Unassembled WGS sequence"/>
</dbReference>
<evidence type="ECO:0000313" key="2">
    <source>
        <dbReference type="Proteomes" id="UP000095492"/>
    </source>
</evidence>
<dbReference type="STRING" id="39490.ERS852448_01210"/>
<dbReference type="AlphaFoldDB" id="A0A173SYV7"/>
<evidence type="ECO:0000313" key="1">
    <source>
        <dbReference type="EMBL" id="CUM95380.1"/>
    </source>
</evidence>
<dbReference type="RefSeq" id="WP_055289963.1">
    <property type="nucleotide sequence ID" value="NZ_CP173382.1"/>
</dbReference>
<proteinExistence type="predicted"/>
<protein>
    <submittedName>
        <fullName evidence="1">Uncharacterized protein</fullName>
    </submittedName>
</protein>
<accession>A0A173SYV7</accession>
<dbReference type="EMBL" id="CYYA01000007">
    <property type="protein sequence ID" value="CUM95380.1"/>
    <property type="molecule type" value="Genomic_DNA"/>
</dbReference>
<dbReference type="OrthoDB" id="1955962at2"/>
<reference evidence="1 2" key="1">
    <citation type="submission" date="2015-09" db="EMBL/GenBank/DDBJ databases">
        <authorList>
            <consortium name="Pathogen Informatics"/>
        </authorList>
    </citation>
    <scope>NUCLEOTIDE SEQUENCE [LARGE SCALE GENOMIC DNA]</scope>
    <source>
        <strain evidence="1 2">2789STDY5608891</strain>
    </source>
</reference>
<gene>
    <name evidence="1" type="ORF">ERS852448_01210</name>
</gene>